<proteinExistence type="predicted"/>
<name>A0A8J3DU87_9RHOB</name>
<sequence>MVEFELQIAAQKDTSFGGEAVGHAARETTDAGDGGDTQRQAGKEYAKARDTRA</sequence>
<evidence type="ECO:0000313" key="2">
    <source>
        <dbReference type="EMBL" id="GGE42939.1"/>
    </source>
</evidence>
<dbReference type="Proteomes" id="UP000602745">
    <property type="component" value="Unassembled WGS sequence"/>
</dbReference>
<evidence type="ECO:0000313" key="3">
    <source>
        <dbReference type="Proteomes" id="UP000602745"/>
    </source>
</evidence>
<keyword evidence="3" id="KW-1185">Reference proteome</keyword>
<dbReference type="EMBL" id="BMCP01000002">
    <property type="protein sequence ID" value="GGE42939.1"/>
    <property type="molecule type" value="Genomic_DNA"/>
</dbReference>
<evidence type="ECO:0000256" key="1">
    <source>
        <dbReference type="SAM" id="MobiDB-lite"/>
    </source>
</evidence>
<protein>
    <submittedName>
        <fullName evidence="2">Uncharacterized protein</fullName>
    </submittedName>
</protein>
<reference evidence="2" key="2">
    <citation type="submission" date="2020-09" db="EMBL/GenBank/DDBJ databases">
        <authorList>
            <person name="Sun Q."/>
            <person name="Sedlacek I."/>
        </authorList>
    </citation>
    <scope>NUCLEOTIDE SEQUENCE</scope>
    <source>
        <strain evidence="2">CCM 7684</strain>
    </source>
</reference>
<accession>A0A8J3DU87</accession>
<gene>
    <name evidence="2" type="ORF">GCM10007276_20220</name>
</gene>
<reference evidence="2" key="1">
    <citation type="journal article" date="2014" name="Int. J. Syst. Evol. Microbiol.">
        <title>Complete genome sequence of Corynebacterium casei LMG S-19264T (=DSM 44701T), isolated from a smear-ripened cheese.</title>
        <authorList>
            <consortium name="US DOE Joint Genome Institute (JGI-PGF)"/>
            <person name="Walter F."/>
            <person name="Albersmeier A."/>
            <person name="Kalinowski J."/>
            <person name="Ruckert C."/>
        </authorList>
    </citation>
    <scope>NUCLEOTIDE SEQUENCE</scope>
    <source>
        <strain evidence="2">CCM 7684</strain>
    </source>
</reference>
<comment type="caution">
    <text evidence="2">The sequence shown here is derived from an EMBL/GenBank/DDBJ whole genome shotgun (WGS) entry which is preliminary data.</text>
</comment>
<dbReference type="AlphaFoldDB" id="A0A8J3DU87"/>
<feature type="region of interest" description="Disordered" evidence="1">
    <location>
        <begin position="18"/>
        <end position="53"/>
    </location>
</feature>
<organism evidence="2 3">
    <name type="scientific">Agaricicola taiwanensis</name>
    <dbReference type="NCBI Taxonomy" id="591372"/>
    <lineage>
        <taxon>Bacteria</taxon>
        <taxon>Pseudomonadati</taxon>
        <taxon>Pseudomonadota</taxon>
        <taxon>Alphaproteobacteria</taxon>
        <taxon>Rhodobacterales</taxon>
        <taxon>Paracoccaceae</taxon>
        <taxon>Agaricicola</taxon>
    </lineage>
</organism>
<feature type="compositionally biased region" description="Basic and acidic residues" evidence="1">
    <location>
        <begin position="41"/>
        <end position="53"/>
    </location>
</feature>